<organism evidence="17 18">
    <name type="scientific">Halomonas saccharevitans</name>
    <dbReference type="NCBI Taxonomy" id="416872"/>
    <lineage>
        <taxon>Bacteria</taxon>
        <taxon>Pseudomonadati</taxon>
        <taxon>Pseudomonadota</taxon>
        <taxon>Gammaproteobacteria</taxon>
        <taxon>Oceanospirillales</taxon>
        <taxon>Halomonadaceae</taxon>
        <taxon>Halomonas</taxon>
    </lineage>
</organism>
<keyword evidence="13 14" id="KW-0342">GTP-binding</keyword>
<dbReference type="GO" id="GO:0043752">
    <property type="term" value="F:adenosylcobinamide kinase activity"/>
    <property type="evidence" value="ECO:0007669"/>
    <property type="project" value="UniProtKB-EC"/>
</dbReference>
<feature type="binding site" evidence="16">
    <location>
        <begin position="7"/>
        <end position="14"/>
    </location>
    <ligand>
        <name>GTP</name>
        <dbReference type="ChEBI" id="CHEBI:37565"/>
    </ligand>
</feature>
<dbReference type="GO" id="GO:0009236">
    <property type="term" value="P:cobalamin biosynthetic process"/>
    <property type="evidence" value="ECO:0007669"/>
    <property type="project" value="UniProtKB-UniRule"/>
</dbReference>
<evidence type="ECO:0000256" key="9">
    <source>
        <dbReference type="ARBA" id="ARBA00022679"/>
    </source>
</evidence>
<evidence type="ECO:0000256" key="5">
    <source>
        <dbReference type="ARBA" id="ARBA00004692"/>
    </source>
</evidence>
<evidence type="ECO:0000313" key="18">
    <source>
        <dbReference type="Proteomes" id="UP000199594"/>
    </source>
</evidence>
<keyword evidence="11 14" id="KW-0418">Kinase</keyword>
<feature type="binding site" evidence="16">
    <location>
        <position position="89"/>
    </location>
    <ligand>
        <name>GTP</name>
        <dbReference type="ChEBI" id="CHEBI:37565"/>
    </ligand>
</feature>
<comment type="pathway">
    <text evidence="6 14">Cofactor biosynthesis; adenosylcobalamin biosynthesis; adenosylcobalamin from cob(II)yrinate a,c-diamide: step 5/7.</text>
</comment>
<keyword evidence="9 14" id="KW-0808">Transferase</keyword>
<dbReference type="SUPFAM" id="SSF52540">
    <property type="entry name" value="P-loop containing nucleoside triphosphate hydrolases"/>
    <property type="match status" value="1"/>
</dbReference>
<comment type="function">
    <text evidence="4 14">Catalyzes ATP-dependent phosphorylation of adenosylcobinamide and addition of GMP to adenosylcobinamide phosphate.</text>
</comment>
<dbReference type="RefSeq" id="WP_089849659.1">
    <property type="nucleotide sequence ID" value="NZ_FPAQ01000018.1"/>
</dbReference>
<comment type="catalytic activity">
    <reaction evidence="1 14">
        <text>adenosylcob(III)inamide + ATP = adenosylcob(III)inamide phosphate + ADP + H(+)</text>
        <dbReference type="Rhea" id="RHEA:15769"/>
        <dbReference type="ChEBI" id="CHEBI:2480"/>
        <dbReference type="ChEBI" id="CHEBI:15378"/>
        <dbReference type="ChEBI" id="CHEBI:30616"/>
        <dbReference type="ChEBI" id="CHEBI:58502"/>
        <dbReference type="ChEBI" id="CHEBI:456216"/>
        <dbReference type="EC" id="2.7.1.156"/>
    </reaction>
</comment>
<dbReference type="InterPro" id="IPR027417">
    <property type="entry name" value="P-loop_NTPase"/>
</dbReference>
<keyword evidence="17" id="KW-0548">Nucleotidyltransferase</keyword>
<keyword evidence="8 14" id="KW-0169">Cobalamin biosynthesis</keyword>
<name>A0A1I7AM45_9GAMM</name>
<sequence length="202" mass="22128">MIAFVAGGARSGKSAVAEALAMGHLAHQPREARGALVYLATARVGDDEMAARVARHRRERGEGWLTCEAPLELADALDGVKAGSSVLLDCLTLWAGQWLFEAERDEAAGRAMLEWLIASARRRDIALVVVSNDLNEDLPPRDALVWRYLAFLQRLHRDLAEEADRVIEVVAGRAVYWKDIEGKGIEEKDIEGQGRDVKGASS</sequence>
<dbReference type="Proteomes" id="UP000199594">
    <property type="component" value="Unassembled WGS sequence"/>
</dbReference>
<comment type="pathway">
    <text evidence="5 14">Cofactor biosynthesis; adenosylcobalamin biosynthesis; adenosylcobalamin from cob(II)yrinate a,c-diamide: step 6/7.</text>
</comment>
<reference evidence="17 18" key="1">
    <citation type="submission" date="2016-10" db="EMBL/GenBank/DDBJ databases">
        <authorList>
            <person name="de Groot N.N."/>
        </authorList>
    </citation>
    <scope>NUCLEOTIDE SEQUENCE [LARGE SCALE GENOMIC DNA]</scope>
    <source>
        <strain evidence="17 18">CGMCC 1.6493</strain>
    </source>
</reference>
<evidence type="ECO:0000313" key="17">
    <source>
        <dbReference type="EMBL" id="SFT76018.1"/>
    </source>
</evidence>
<dbReference type="Gene3D" id="3.40.50.300">
    <property type="entry name" value="P-loop containing nucleotide triphosphate hydrolases"/>
    <property type="match status" value="1"/>
</dbReference>
<dbReference type="UniPathway" id="UPA00148">
    <property type="reaction ID" value="UER00236"/>
</dbReference>
<evidence type="ECO:0000256" key="11">
    <source>
        <dbReference type="ARBA" id="ARBA00022777"/>
    </source>
</evidence>
<feature type="binding site" evidence="16">
    <location>
        <position position="68"/>
    </location>
    <ligand>
        <name>GTP</name>
        <dbReference type="ChEBI" id="CHEBI:37565"/>
    </ligand>
</feature>
<evidence type="ECO:0000256" key="10">
    <source>
        <dbReference type="ARBA" id="ARBA00022741"/>
    </source>
</evidence>
<dbReference type="PANTHER" id="PTHR34848:SF1">
    <property type="entry name" value="BIFUNCTIONAL ADENOSYLCOBALAMIN BIOSYNTHESIS PROTEIN COBU"/>
    <property type="match status" value="1"/>
</dbReference>
<feature type="binding site" evidence="16">
    <location>
        <begin position="57"/>
        <end position="60"/>
    </location>
    <ligand>
        <name>GTP</name>
        <dbReference type="ChEBI" id="CHEBI:37565"/>
    </ligand>
</feature>
<keyword evidence="10 14" id="KW-0547">Nucleotide-binding</keyword>
<evidence type="ECO:0000256" key="14">
    <source>
        <dbReference type="PIRNR" id="PIRNR006135"/>
    </source>
</evidence>
<evidence type="ECO:0000256" key="3">
    <source>
        <dbReference type="ARBA" id="ARBA00001522"/>
    </source>
</evidence>
<evidence type="ECO:0000256" key="15">
    <source>
        <dbReference type="PIRSR" id="PIRSR006135-1"/>
    </source>
</evidence>
<dbReference type="EC" id="2.7.1.156" evidence="14"/>
<dbReference type="GO" id="GO:0008820">
    <property type="term" value="F:cobinamide phosphate guanylyltransferase activity"/>
    <property type="evidence" value="ECO:0007669"/>
    <property type="project" value="UniProtKB-UniRule"/>
</dbReference>
<dbReference type="OrthoDB" id="9788370at2"/>
<feature type="binding site" evidence="16">
    <location>
        <begin position="40"/>
        <end position="42"/>
    </location>
    <ligand>
        <name>GTP</name>
        <dbReference type="ChEBI" id="CHEBI:37565"/>
    </ligand>
</feature>
<dbReference type="CDD" id="cd00544">
    <property type="entry name" value="CobU"/>
    <property type="match status" value="1"/>
</dbReference>
<evidence type="ECO:0000256" key="6">
    <source>
        <dbReference type="ARBA" id="ARBA00005159"/>
    </source>
</evidence>
<gene>
    <name evidence="17" type="ORF">SAMN04487956_11874</name>
</gene>
<dbReference type="EMBL" id="FPAQ01000018">
    <property type="protein sequence ID" value="SFT76018.1"/>
    <property type="molecule type" value="Genomic_DNA"/>
</dbReference>
<evidence type="ECO:0000256" key="1">
    <source>
        <dbReference type="ARBA" id="ARBA00000312"/>
    </source>
</evidence>
<evidence type="ECO:0000256" key="16">
    <source>
        <dbReference type="PIRSR" id="PIRSR006135-2"/>
    </source>
</evidence>
<evidence type="ECO:0000256" key="7">
    <source>
        <dbReference type="ARBA" id="ARBA00007490"/>
    </source>
</evidence>
<feature type="active site" description="GMP-histidine intermediate" evidence="15">
    <location>
        <position position="56"/>
    </location>
</feature>
<dbReference type="PIRSF" id="PIRSF006135">
    <property type="entry name" value="CobU"/>
    <property type="match status" value="1"/>
</dbReference>
<comment type="similarity">
    <text evidence="7 14">Belongs to the CobU/CobP family.</text>
</comment>
<proteinExistence type="inferred from homology"/>
<evidence type="ECO:0000256" key="12">
    <source>
        <dbReference type="ARBA" id="ARBA00022840"/>
    </source>
</evidence>
<dbReference type="InterPro" id="IPR003203">
    <property type="entry name" value="CobU/CobP"/>
</dbReference>
<dbReference type="AlphaFoldDB" id="A0A1I7AM45"/>
<dbReference type="GO" id="GO:0005525">
    <property type="term" value="F:GTP binding"/>
    <property type="evidence" value="ECO:0007669"/>
    <property type="project" value="UniProtKB-UniRule"/>
</dbReference>
<evidence type="ECO:0000256" key="13">
    <source>
        <dbReference type="ARBA" id="ARBA00023134"/>
    </source>
</evidence>
<dbReference type="EC" id="2.7.7.62" evidence="14"/>
<dbReference type="GO" id="GO:0005524">
    <property type="term" value="F:ATP binding"/>
    <property type="evidence" value="ECO:0007669"/>
    <property type="project" value="UniProtKB-UniRule"/>
</dbReference>
<keyword evidence="12 14" id="KW-0067">ATP-binding</keyword>
<evidence type="ECO:0000256" key="2">
    <source>
        <dbReference type="ARBA" id="ARBA00000711"/>
    </source>
</evidence>
<dbReference type="Pfam" id="PF02283">
    <property type="entry name" value="CobU"/>
    <property type="match status" value="1"/>
</dbReference>
<dbReference type="PANTHER" id="PTHR34848">
    <property type="match status" value="1"/>
</dbReference>
<comment type="catalytic activity">
    <reaction evidence="2 14">
        <text>adenosylcob(III)inamide phosphate + GTP + H(+) = adenosylcob(III)inamide-GDP + diphosphate</text>
        <dbReference type="Rhea" id="RHEA:22712"/>
        <dbReference type="ChEBI" id="CHEBI:15378"/>
        <dbReference type="ChEBI" id="CHEBI:33019"/>
        <dbReference type="ChEBI" id="CHEBI:37565"/>
        <dbReference type="ChEBI" id="CHEBI:58502"/>
        <dbReference type="ChEBI" id="CHEBI:60487"/>
        <dbReference type="EC" id="2.7.7.62"/>
    </reaction>
</comment>
<comment type="catalytic activity">
    <reaction evidence="3">
        <text>adenosylcob(III)inamide + GTP = adenosylcob(III)inamide phosphate + GDP + H(+)</text>
        <dbReference type="Rhea" id="RHEA:15765"/>
        <dbReference type="ChEBI" id="CHEBI:2480"/>
        <dbReference type="ChEBI" id="CHEBI:15378"/>
        <dbReference type="ChEBI" id="CHEBI:37565"/>
        <dbReference type="ChEBI" id="CHEBI:58189"/>
        <dbReference type="ChEBI" id="CHEBI:58502"/>
        <dbReference type="EC" id="2.7.1.156"/>
    </reaction>
</comment>
<evidence type="ECO:0000256" key="4">
    <source>
        <dbReference type="ARBA" id="ARBA00003889"/>
    </source>
</evidence>
<protein>
    <recommendedName>
        <fullName evidence="14">Bifunctional adenosylcobalamin biosynthesis protein</fullName>
        <ecNumber evidence="14">2.7.1.156</ecNumber>
        <ecNumber evidence="14">2.7.7.62</ecNumber>
    </recommendedName>
</protein>
<evidence type="ECO:0000256" key="8">
    <source>
        <dbReference type="ARBA" id="ARBA00022573"/>
    </source>
</evidence>
<accession>A0A1I7AM45</accession>